<evidence type="ECO:0000256" key="7">
    <source>
        <dbReference type="RuleBase" id="RU363032"/>
    </source>
</evidence>
<comment type="similarity">
    <text evidence="7">Belongs to the binding-protein-dependent transport system permease family.</text>
</comment>
<dbReference type="SUPFAM" id="SSF161098">
    <property type="entry name" value="MetI-like"/>
    <property type="match status" value="1"/>
</dbReference>
<evidence type="ECO:0000256" key="6">
    <source>
        <dbReference type="ARBA" id="ARBA00023136"/>
    </source>
</evidence>
<protein>
    <submittedName>
        <fullName evidence="9">ABC transporter permease</fullName>
    </submittedName>
</protein>
<feature type="transmembrane region" description="Helical" evidence="7">
    <location>
        <begin position="12"/>
        <end position="31"/>
    </location>
</feature>
<feature type="transmembrane region" description="Helical" evidence="7">
    <location>
        <begin position="68"/>
        <end position="88"/>
    </location>
</feature>
<reference evidence="9" key="1">
    <citation type="submission" date="2022-10" db="EMBL/GenBank/DDBJ databases">
        <title>Chitiniphilus purpureus sp. nov., a novel chitin-degrading bacterium isolated from crawfish pond sediment.</title>
        <authorList>
            <person name="Li K."/>
        </authorList>
    </citation>
    <scope>NUCLEOTIDE SEQUENCE</scope>
    <source>
        <strain evidence="9">CD1</strain>
    </source>
</reference>
<evidence type="ECO:0000256" key="1">
    <source>
        <dbReference type="ARBA" id="ARBA00004651"/>
    </source>
</evidence>
<evidence type="ECO:0000313" key="9">
    <source>
        <dbReference type="EMBL" id="UXY16055.1"/>
    </source>
</evidence>
<evidence type="ECO:0000313" key="10">
    <source>
        <dbReference type="Proteomes" id="UP001061302"/>
    </source>
</evidence>
<keyword evidence="3" id="KW-1003">Cell membrane</keyword>
<evidence type="ECO:0000259" key="8">
    <source>
        <dbReference type="PROSITE" id="PS50928"/>
    </source>
</evidence>
<dbReference type="PANTHER" id="PTHR30151">
    <property type="entry name" value="ALKANE SULFONATE ABC TRANSPORTER-RELATED, MEMBRANE SUBUNIT"/>
    <property type="match status" value="1"/>
</dbReference>
<dbReference type="InterPro" id="IPR000515">
    <property type="entry name" value="MetI-like"/>
</dbReference>
<dbReference type="Gene3D" id="1.10.3720.10">
    <property type="entry name" value="MetI-like"/>
    <property type="match status" value="1"/>
</dbReference>
<dbReference type="EMBL" id="CP106753">
    <property type="protein sequence ID" value="UXY16055.1"/>
    <property type="molecule type" value="Genomic_DNA"/>
</dbReference>
<evidence type="ECO:0000256" key="5">
    <source>
        <dbReference type="ARBA" id="ARBA00022989"/>
    </source>
</evidence>
<dbReference type="PROSITE" id="PS50928">
    <property type="entry name" value="ABC_TM1"/>
    <property type="match status" value="1"/>
</dbReference>
<feature type="transmembrane region" description="Helical" evidence="7">
    <location>
        <begin position="126"/>
        <end position="145"/>
    </location>
</feature>
<keyword evidence="5 7" id="KW-1133">Transmembrane helix</keyword>
<evidence type="ECO:0000256" key="3">
    <source>
        <dbReference type="ARBA" id="ARBA00022475"/>
    </source>
</evidence>
<dbReference type="Pfam" id="PF00528">
    <property type="entry name" value="BPD_transp_1"/>
    <property type="match status" value="1"/>
</dbReference>
<dbReference type="InterPro" id="IPR035906">
    <property type="entry name" value="MetI-like_sf"/>
</dbReference>
<keyword evidence="10" id="KW-1185">Reference proteome</keyword>
<keyword evidence="2 7" id="KW-0813">Transport</keyword>
<feature type="domain" description="ABC transmembrane type-1" evidence="8">
    <location>
        <begin position="60"/>
        <end position="243"/>
    </location>
</feature>
<evidence type="ECO:0000256" key="4">
    <source>
        <dbReference type="ARBA" id="ARBA00022692"/>
    </source>
</evidence>
<accession>A0ABY6DNW0</accession>
<feature type="transmembrane region" description="Helical" evidence="7">
    <location>
        <begin position="179"/>
        <end position="204"/>
    </location>
</feature>
<sequence length="257" mass="27836">MRLNPASRDWRGLVLPAVFLTVWALVTQAGWVDTRLIVPPEKVLAVAWDYVAGGTFLKALAASLWRDGAGFVTGAAAGILLGSLLGVSRWAERLLGPTFHAVRQISLFAWIPLLSIWLGYNDTSRIVFVAVSVFYPVTLATFDGVRSITRAQLEVAQVYAFTGAQRFTRLILPAASPQIIAGLNLGLVYAWLATIGAEFLLPAYGEVGLGDTVIRGRAAFNVELVVFGMVLIGTVGALLNQLATRLEARALRWRGDR</sequence>
<dbReference type="Proteomes" id="UP001061302">
    <property type="component" value="Chromosome"/>
</dbReference>
<comment type="subcellular location">
    <subcellularLocation>
        <location evidence="1 7">Cell membrane</location>
        <topology evidence="1 7">Multi-pass membrane protein</topology>
    </subcellularLocation>
</comment>
<gene>
    <name evidence="9" type="ORF">N8I74_03260</name>
</gene>
<keyword evidence="6 7" id="KW-0472">Membrane</keyword>
<feature type="transmembrane region" description="Helical" evidence="7">
    <location>
        <begin position="100"/>
        <end position="120"/>
    </location>
</feature>
<name>A0ABY6DNW0_9NEIS</name>
<evidence type="ECO:0000256" key="2">
    <source>
        <dbReference type="ARBA" id="ARBA00022448"/>
    </source>
</evidence>
<feature type="transmembrane region" description="Helical" evidence="7">
    <location>
        <begin position="224"/>
        <end position="243"/>
    </location>
</feature>
<dbReference type="PANTHER" id="PTHR30151:SF38">
    <property type="entry name" value="ALIPHATIC SULFONATES TRANSPORT PERMEASE PROTEIN SSUC-RELATED"/>
    <property type="match status" value="1"/>
</dbReference>
<dbReference type="RefSeq" id="WP_263125493.1">
    <property type="nucleotide sequence ID" value="NZ_CP106753.1"/>
</dbReference>
<organism evidence="9 10">
    <name type="scientific">Chitiniphilus purpureus</name>
    <dbReference type="NCBI Taxonomy" id="2981137"/>
    <lineage>
        <taxon>Bacteria</taxon>
        <taxon>Pseudomonadati</taxon>
        <taxon>Pseudomonadota</taxon>
        <taxon>Betaproteobacteria</taxon>
        <taxon>Neisseriales</taxon>
        <taxon>Chitinibacteraceae</taxon>
        <taxon>Chitiniphilus</taxon>
    </lineage>
</organism>
<dbReference type="CDD" id="cd06261">
    <property type="entry name" value="TM_PBP2"/>
    <property type="match status" value="1"/>
</dbReference>
<keyword evidence="4 7" id="KW-0812">Transmembrane</keyword>
<proteinExistence type="inferred from homology"/>